<keyword evidence="4" id="KW-1185">Reference proteome</keyword>
<comment type="caution">
    <text evidence="3">The sequence shown here is derived from an EMBL/GenBank/DDBJ whole genome shotgun (WGS) entry which is preliminary data.</text>
</comment>
<evidence type="ECO:0000256" key="1">
    <source>
        <dbReference type="PROSITE-ProRule" id="PRU00464"/>
    </source>
</evidence>
<protein>
    <submittedName>
        <fullName evidence="3">HIT domain-containing protein</fullName>
    </submittedName>
</protein>
<evidence type="ECO:0000313" key="4">
    <source>
        <dbReference type="Proteomes" id="UP000286997"/>
    </source>
</evidence>
<dbReference type="InterPro" id="IPR026026">
    <property type="entry name" value="HIT_Hint"/>
</dbReference>
<organism evidence="3 4">
    <name type="scientific">Methylobacterium oryzihabitans</name>
    <dbReference type="NCBI Taxonomy" id="2499852"/>
    <lineage>
        <taxon>Bacteria</taxon>
        <taxon>Pseudomonadati</taxon>
        <taxon>Pseudomonadota</taxon>
        <taxon>Alphaproteobacteria</taxon>
        <taxon>Hyphomicrobiales</taxon>
        <taxon>Methylobacteriaceae</taxon>
        <taxon>Methylobacterium</taxon>
    </lineage>
</organism>
<reference evidence="3 4" key="1">
    <citation type="submission" date="2019-01" db="EMBL/GenBank/DDBJ databases">
        <authorList>
            <person name="Chen W.-M."/>
        </authorList>
    </citation>
    <scope>NUCLEOTIDE SEQUENCE [LARGE SCALE GENOMIC DNA]</scope>
    <source>
        <strain evidence="3 4">TER-1</strain>
    </source>
</reference>
<dbReference type="RefSeq" id="WP_127727852.1">
    <property type="nucleotide sequence ID" value="NZ_SACP01000004.1"/>
</dbReference>
<accession>A0A3S2WE11</accession>
<dbReference type="InterPro" id="IPR011146">
    <property type="entry name" value="HIT-like"/>
</dbReference>
<dbReference type="GO" id="GO:0003824">
    <property type="term" value="F:catalytic activity"/>
    <property type="evidence" value="ECO:0007669"/>
    <property type="project" value="InterPro"/>
</dbReference>
<dbReference type="AlphaFoldDB" id="A0A3S2WE11"/>
<evidence type="ECO:0000313" key="3">
    <source>
        <dbReference type="EMBL" id="RVU20133.1"/>
    </source>
</evidence>
<dbReference type="PIRSF" id="PIRSF000714">
    <property type="entry name" value="HIT"/>
    <property type="match status" value="1"/>
</dbReference>
<name>A0A3S2WE11_9HYPH</name>
<gene>
    <name evidence="3" type="ORF">EOE48_05845</name>
</gene>
<comment type="caution">
    <text evidence="1">Lacks conserved residue(s) required for the propagation of feature annotation.</text>
</comment>
<feature type="domain" description="HIT" evidence="2">
    <location>
        <begin position="36"/>
        <end position="105"/>
    </location>
</feature>
<dbReference type="InterPro" id="IPR036265">
    <property type="entry name" value="HIT-like_sf"/>
</dbReference>
<dbReference type="Gene3D" id="3.30.428.10">
    <property type="entry name" value="HIT-like"/>
    <property type="match status" value="1"/>
</dbReference>
<dbReference type="PROSITE" id="PS51084">
    <property type="entry name" value="HIT_2"/>
    <property type="match status" value="1"/>
</dbReference>
<dbReference type="OrthoDB" id="9799145at2"/>
<dbReference type="SUPFAM" id="SSF54197">
    <property type="entry name" value="HIT-like"/>
    <property type="match status" value="1"/>
</dbReference>
<proteinExistence type="predicted"/>
<dbReference type="Pfam" id="PF01230">
    <property type="entry name" value="HIT"/>
    <property type="match status" value="1"/>
</dbReference>
<dbReference type="Proteomes" id="UP000286997">
    <property type="component" value="Unassembled WGS sequence"/>
</dbReference>
<evidence type="ECO:0000259" key="2">
    <source>
        <dbReference type="PROSITE" id="PS51084"/>
    </source>
</evidence>
<dbReference type="EMBL" id="SACP01000004">
    <property type="protein sequence ID" value="RVU20133.1"/>
    <property type="molecule type" value="Genomic_DNA"/>
</dbReference>
<sequence length="137" mass="14710">MSDFPLDPRLAADTLAVGDLPLCSVLLLDDARFPWLVLVPRREGVSELTDLSPEDAATLMQETRIAVGVMQALAKPDKVNVGALGNVVAQMHVHVVGRFLSDPAWPGPVWGHGSRTPYPPHAAAQLVERARALFADA</sequence>